<keyword evidence="4" id="KW-0812">Transmembrane</keyword>
<keyword evidence="9" id="KW-1185">Reference proteome</keyword>
<keyword evidence="3" id="KW-0997">Cell inner membrane</keyword>
<dbReference type="InterPro" id="IPR051800">
    <property type="entry name" value="PqiA-PqiB_transport"/>
</dbReference>
<dbReference type="PANTHER" id="PTHR30462:SF0">
    <property type="entry name" value="INTERMEMBRANE TRANSPORT PROTEIN YEBT"/>
    <property type="match status" value="1"/>
</dbReference>
<feature type="domain" description="Mce/MlaD" evidence="7">
    <location>
        <begin position="202"/>
        <end position="257"/>
    </location>
</feature>
<gene>
    <name evidence="8" type="ORF">JCM19239_216</name>
</gene>
<evidence type="ECO:0000256" key="4">
    <source>
        <dbReference type="ARBA" id="ARBA00022692"/>
    </source>
</evidence>
<name>A0ABQ0JQQ6_9VIBR</name>
<dbReference type="Proteomes" id="UP000029223">
    <property type="component" value="Unassembled WGS sequence"/>
</dbReference>
<dbReference type="Pfam" id="PF02470">
    <property type="entry name" value="MlaD"/>
    <property type="match status" value="2"/>
</dbReference>
<proteinExistence type="predicted"/>
<sequence>MDEDAETVVIQASIQEEFRHIITNKSRFWNVSGIGASVGFQGVDIRLESLAAILAGAIAVDSPDGGAPVEDGSDFTLYKDLKTAGRGIPVKITLPDNSNLKANGSPIVYRGLEIGRINNLALNDERDSIVASASIEPAFSDMLTQGTLFLLEEAKVSLSGVENLSNLITGNFLTLVPGNGPQTREFVAIQQEELDRVQAKSVSLRLLANNSFGLEPGVNVLYRGIPVGSVLSVELVDDQVAMDIAIDVEYKTLFVPKTVSLLPVVLLQNSLKQASTSLFHRLNSF</sequence>
<evidence type="ECO:0000256" key="3">
    <source>
        <dbReference type="ARBA" id="ARBA00022519"/>
    </source>
</evidence>
<reference evidence="9" key="2">
    <citation type="submission" date="2014-09" db="EMBL/GenBank/DDBJ databases">
        <authorList>
            <consortium name="NBRP consortium"/>
            <person name="Sawabe T."/>
            <person name="Meirelles P."/>
            <person name="Nakanishi M."/>
            <person name="Sayaka M."/>
            <person name="Hattori M."/>
            <person name="Ohkuma M."/>
        </authorList>
    </citation>
    <scope>NUCLEOTIDE SEQUENCE [LARGE SCALE GENOMIC DNA]</scope>
    <source>
        <strain evidence="9">JCM 19239</strain>
    </source>
</reference>
<protein>
    <submittedName>
        <fullName evidence="8">Paraquat-inducible protein B</fullName>
    </submittedName>
</protein>
<keyword evidence="2" id="KW-1003">Cell membrane</keyword>
<dbReference type="InterPro" id="IPR003399">
    <property type="entry name" value="Mce/MlaD"/>
</dbReference>
<feature type="domain" description="Mce/MlaD" evidence="7">
    <location>
        <begin position="87"/>
        <end position="178"/>
    </location>
</feature>
<evidence type="ECO:0000256" key="1">
    <source>
        <dbReference type="ARBA" id="ARBA00004533"/>
    </source>
</evidence>
<comment type="caution">
    <text evidence="8">The sequence shown here is derived from an EMBL/GenBank/DDBJ whole genome shotgun (WGS) entry which is preliminary data.</text>
</comment>
<keyword evidence="5" id="KW-1133">Transmembrane helix</keyword>
<evidence type="ECO:0000256" key="2">
    <source>
        <dbReference type="ARBA" id="ARBA00022475"/>
    </source>
</evidence>
<accession>A0ABQ0JQQ6</accession>
<evidence type="ECO:0000313" key="9">
    <source>
        <dbReference type="Proteomes" id="UP000029223"/>
    </source>
</evidence>
<reference evidence="9" key="1">
    <citation type="submission" date="2014-09" db="EMBL/GenBank/DDBJ databases">
        <title>Vibrio variabilis JCM 19239. (C206) whole genome shotgun sequence.</title>
        <authorList>
            <person name="Sawabe T."/>
            <person name="Meirelles P."/>
            <person name="Nakanishi M."/>
            <person name="Sayaka M."/>
            <person name="Hattori M."/>
            <person name="Ohkuma M."/>
        </authorList>
    </citation>
    <scope>NUCLEOTIDE SEQUENCE [LARGE SCALE GENOMIC DNA]</scope>
    <source>
        <strain evidence="9">JCM 19239</strain>
    </source>
</reference>
<evidence type="ECO:0000313" key="8">
    <source>
        <dbReference type="EMBL" id="GAL30680.1"/>
    </source>
</evidence>
<evidence type="ECO:0000256" key="6">
    <source>
        <dbReference type="ARBA" id="ARBA00023136"/>
    </source>
</evidence>
<evidence type="ECO:0000256" key="5">
    <source>
        <dbReference type="ARBA" id="ARBA00022989"/>
    </source>
</evidence>
<dbReference type="EMBL" id="BBMS01000106">
    <property type="protein sequence ID" value="GAL30680.1"/>
    <property type="molecule type" value="Genomic_DNA"/>
</dbReference>
<organism evidence="8 9">
    <name type="scientific">Vibrio variabilis</name>
    <dbReference type="NCBI Taxonomy" id="990271"/>
    <lineage>
        <taxon>Bacteria</taxon>
        <taxon>Pseudomonadati</taxon>
        <taxon>Pseudomonadota</taxon>
        <taxon>Gammaproteobacteria</taxon>
        <taxon>Vibrionales</taxon>
        <taxon>Vibrionaceae</taxon>
        <taxon>Vibrio</taxon>
    </lineage>
</organism>
<dbReference type="PANTHER" id="PTHR30462">
    <property type="entry name" value="INTERMEMBRANE TRANSPORT PROTEIN PQIB-RELATED"/>
    <property type="match status" value="1"/>
</dbReference>
<comment type="subcellular location">
    <subcellularLocation>
        <location evidence="1">Cell inner membrane</location>
    </subcellularLocation>
</comment>
<evidence type="ECO:0000259" key="7">
    <source>
        <dbReference type="Pfam" id="PF02470"/>
    </source>
</evidence>
<keyword evidence="6" id="KW-0472">Membrane</keyword>